<dbReference type="InterPro" id="IPR027417">
    <property type="entry name" value="P-loop_NTPase"/>
</dbReference>
<keyword evidence="5 11" id="KW-0808">Transferase</keyword>
<evidence type="ECO:0000313" key="13">
    <source>
        <dbReference type="Proteomes" id="UP000182149"/>
    </source>
</evidence>
<proteinExistence type="inferred from homology"/>
<keyword evidence="9 11" id="KW-0057">Aromatic amino acid biosynthesis</keyword>
<comment type="caution">
    <text evidence="12">The sequence shown here is derived from an EMBL/GenBank/DDBJ whole genome shotgun (WGS) entry which is preliminary data.</text>
</comment>
<dbReference type="CDD" id="cd00464">
    <property type="entry name" value="SK"/>
    <property type="match status" value="1"/>
</dbReference>
<keyword evidence="6 11" id="KW-0547">Nucleotide-binding</keyword>
<feature type="binding site" evidence="11">
    <location>
        <position position="131"/>
    </location>
    <ligand>
        <name>ATP</name>
        <dbReference type="ChEBI" id="CHEBI:30616"/>
    </ligand>
</feature>
<dbReference type="InterPro" id="IPR023000">
    <property type="entry name" value="Shikimate_kinase_CS"/>
</dbReference>
<dbReference type="GO" id="GO:0005829">
    <property type="term" value="C:cytosol"/>
    <property type="evidence" value="ECO:0007669"/>
    <property type="project" value="TreeGrafter"/>
</dbReference>
<comment type="catalytic activity">
    <reaction evidence="10 11">
        <text>shikimate + ATP = 3-phosphoshikimate + ADP + H(+)</text>
        <dbReference type="Rhea" id="RHEA:13121"/>
        <dbReference type="ChEBI" id="CHEBI:15378"/>
        <dbReference type="ChEBI" id="CHEBI:30616"/>
        <dbReference type="ChEBI" id="CHEBI:36208"/>
        <dbReference type="ChEBI" id="CHEBI:145989"/>
        <dbReference type="ChEBI" id="CHEBI:456216"/>
        <dbReference type="EC" id="2.7.1.71"/>
    </reaction>
</comment>
<dbReference type="PANTHER" id="PTHR21087">
    <property type="entry name" value="SHIKIMATE KINASE"/>
    <property type="match status" value="1"/>
</dbReference>
<evidence type="ECO:0000256" key="11">
    <source>
        <dbReference type="HAMAP-Rule" id="MF_00109"/>
    </source>
</evidence>
<keyword evidence="8 11" id="KW-0067">ATP-binding</keyword>
<dbReference type="Proteomes" id="UP000182149">
    <property type="component" value="Unassembled WGS sequence"/>
</dbReference>
<keyword evidence="11" id="KW-0460">Magnesium</keyword>
<comment type="caution">
    <text evidence="11">Lacks conserved residue(s) required for the propagation of feature annotation.</text>
</comment>
<dbReference type="AlphaFoldDB" id="A0A1L8QXZ4"/>
<feature type="binding site" evidence="11">
    <location>
        <position position="46"/>
    </location>
    <ligand>
        <name>substrate</name>
    </ligand>
</feature>
<comment type="similarity">
    <text evidence="2 11">Belongs to the shikimate kinase family.</text>
</comment>
<reference evidence="12 13" key="1">
    <citation type="submission" date="2014-12" db="EMBL/GenBank/DDBJ databases">
        <title>Draft genome sequences of 29 type strains of Enterococci.</title>
        <authorList>
            <person name="Zhong Z."/>
            <person name="Sun Z."/>
            <person name="Liu W."/>
            <person name="Zhang W."/>
            <person name="Zhang H."/>
        </authorList>
    </citation>
    <scope>NUCLEOTIDE SEQUENCE [LARGE SCALE GENOMIC DNA]</scope>
    <source>
        <strain evidence="12 13">DSM 17690</strain>
    </source>
</reference>
<dbReference type="STRING" id="328396.RU93_GL000286"/>
<keyword evidence="11" id="KW-0963">Cytoplasm</keyword>
<comment type="function">
    <text evidence="11">Catalyzes the specific phosphorylation of the 3-hydroxyl group of shikimic acid using ATP as a cosubstrate.</text>
</comment>
<dbReference type="GO" id="GO:0004765">
    <property type="term" value="F:shikimate kinase activity"/>
    <property type="evidence" value="ECO:0007669"/>
    <property type="project" value="UniProtKB-UniRule"/>
</dbReference>
<evidence type="ECO:0000313" key="12">
    <source>
        <dbReference type="EMBL" id="OJG12356.1"/>
    </source>
</evidence>
<dbReference type="SUPFAM" id="SSF52540">
    <property type="entry name" value="P-loop containing nucleoside triphosphate hydrolases"/>
    <property type="match status" value="1"/>
</dbReference>
<evidence type="ECO:0000256" key="5">
    <source>
        <dbReference type="ARBA" id="ARBA00022679"/>
    </source>
</evidence>
<sequence>MFAFKKKEQGRCIMTQIVLIGFMGAGKTAIGKSLAQKLQIPFLDTDQLIEKKVNLSIPKIFEEKGESFFRQQEKEVLNTIKDQSAVISTGGGIILSQESQALLATFANVVFLEVDIDTLVERIKSDANNIRPLFLTHTPEAFKQIYTDRLPLYQKASTLIVTNRGKSIEELTNEIILKVGV</sequence>
<protein>
    <recommendedName>
        <fullName evidence="3 11">Shikimate kinase</fullName>
        <shortName evidence="11">SK</shortName>
        <ecNumber evidence="3 11">2.7.1.71</ecNumber>
    </recommendedName>
</protein>
<dbReference type="OrthoDB" id="9800332at2"/>
<evidence type="ECO:0000256" key="2">
    <source>
        <dbReference type="ARBA" id="ARBA00006997"/>
    </source>
</evidence>
<evidence type="ECO:0000256" key="1">
    <source>
        <dbReference type="ARBA" id="ARBA00004842"/>
    </source>
</evidence>
<feature type="binding site" evidence="11">
    <location>
        <position position="149"/>
    </location>
    <ligand>
        <name>substrate</name>
    </ligand>
</feature>
<dbReference type="PROSITE" id="PS01128">
    <property type="entry name" value="SHIKIMATE_KINASE"/>
    <property type="match status" value="1"/>
</dbReference>
<dbReference type="InterPro" id="IPR031322">
    <property type="entry name" value="Shikimate/glucono_kinase"/>
</dbReference>
<gene>
    <name evidence="11" type="primary">aroK</name>
    <name evidence="12" type="ORF">RU93_GL000286</name>
</gene>
<feature type="binding site" evidence="11">
    <location>
        <position position="28"/>
    </location>
    <ligand>
        <name>Mg(2+)</name>
        <dbReference type="ChEBI" id="CHEBI:18420"/>
    </ligand>
</feature>
<comment type="subunit">
    <text evidence="11">Monomer.</text>
</comment>
<dbReference type="GO" id="GO:0000287">
    <property type="term" value="F:magnesium ion binding"/>
    <property type="evidence" value="ECO:0007669"/>
    <property type="project" value="UniProtKB-UniRule"/>
</dbReference>
<name>A0A1L8QXZ4_9ENTE</name>
<organism evidence="12 13">
    <name type="scientific">Enterococcus aquimarinus</name>
    <dbReference type="NCBI Taxonomy" id="328396"/>
    <lineage>
        <taxon>Bacteria</taxon>
        <taxon>Bacillati</taxon>
        <taxon>Bacillota</taxon>
        <taxon>Bacilli</taxon>
        <taxon>Lactobacillales</taxon>
        <taxon>Enterococcaceae</taxon>
        <taxon>Enterococcus</taxon>
    </lineage>
</organism>
<keyword evidence="11" id="KW-0479">Metal-binding</keyword>
<comment type="cofactor">
    <cofactor evidence="11">
        <name>Mg(2+)</name>
        <dbReference type="ChEBI" id="CHEBI:18420"/>
    </cofactor>
    <text evidence="11">Binds 1 Mg(2+) ion per subunit.</text>
</comment>
<dbReference type="PANTHER" id="PTHR21087:SF16">
    <property type="entry name" value="SHIKIMATE KINASE 1, CHLOROPLASTIC"/>
    <property type="match status" value="1"/>
</dbReference>
<dbReference type="Pfam" id="PF01202">
    <property type="entry name" value="SKI"/>
    <property type="match status" value="1"/>
</dbReference>
<dbReference type="Gene3D" id="3.40.50.300">
    <property type="entry name" value="P-loop containing nucleotide triphosphate hydrolases"/>
    <property type="match status" value="1"/>
</dbReference>
<dbReference type="UniPathway" id="UPA00053">
    <property type="reaction ID" value="UER00088"/>
</dbReference>
<evidence type="ECO:0000256" key="3">
    <source>
        <dbReference type="ARBA" id="ARBA00012154"/>
    </source>
</evidence>
<feature type="binding site" evidence="11">
    <location>
        <begin position="24"/>
        <end position="29"/>
    </location>
    <ligand>
        <name>ATP</name>
        <dbReference type="ChEBI" id="CHEBI:30616"/>
    </ligand>
</feature>
<dbReference type="GO" id="GO:0009073">
    <property type="term" value="P:aromatic amino acid family biosynthetic process"/>
    <property type="evidence" value="ECO:0007669"/>
    <property type="project" value="UniProtKB-KW"/>
</dbReference>
<evidence type="ECO:0000256" key="7">
    <source>
        <dbReference type="ARBA" id="ARBA00022777"/>
    </source>
</evidence>
<dbReference type="GO" id="GO:0009423">
    <property type="term" value="P:chorismate biosynthetic process"/>
    <property type="evidence" value="ECO:0007669"/>
    <property type="project" value="UniProtKB-UniRule"/>
</dbReference>
<evidence type="ECO:0000256" key="9">
    <source>
        <dbReference type="ARBA" id="ARBA00023141"/>
    </source>
</evidence>
<dbReference type="HAMAP" id="MF_00109">
    <property type="entry name" value="Shikimate_kinase"/>
    <property type="match status" value="1"/>
</dbReference>
<accession>A0A1L8QXZ4</accession>
<evidence type="ECO:0000256" key="8">
    <source>
        <dbReference type="ARBA" id="ARBA00022840"/>
    </source>
</evidence>
<keyword evidence="7 11" id="KW-0418">Kinase</keyword>
<dbReference type="GO" id="GO:0008652">
    <property type="term" value="P:amino acid biosynthetic process"/>
    <property type="evidence" value="ECO:0007669"/>
    <property type="project" value="UniProtKB-KW"/>
</dbReference>
<evidence type="ECO:0000256" key="6">
    <source>
        <dbReference type="ARBA" id="ARBA00022741"/>
    </source>
</evidence>
<keyword evidence="4 11" id="KW-0028">Amino-acid biosynthesis</keyword>
<feature type="binding site" evidence="11">
    <location>
        <position position="70"/>
    </location>
    <ligand>
        <name>substrate</name>
    </ligand>
</feature>
<keyword evidence="13" id="KW-1185">Reference proteome</keyword>
<dbReference type="PRINTS" id="PR01100">
    <property type="entry name" value="SHIKIMTKNASE"/>
</dbReference>
<dbReference type="InterPro" id="IPR000623">
    <property type="entry name" value="Shikimate_kinase/TSH1"/>
</dbReference>
<evidence type="ECO:0000256" key="10">
    <source>
        <dbReference type="ARBA" id="ARBA00048567"/>
    </source>
</evidence>
<feature type="binding site" evidence="11">
    <location>
        <position position="91"/>
    </location>
    <ligand>
        <name>substrate</name>
    </ligand>
</feature>
<dbReference type="EMBL" id="JXKD01000001">
    <property type="protein sequence ID" value="OJG12356.1"/>
    <property type="molecule type" value="Genomic_DNA"/>
</dbReference>
<comment type="pathway">
    <text evidence="1 11">Metabolic intermediate biosynthesis; chorismate biosynthesis; chorismate from D-erythrose 4-phosphate and phosphoenolpyruvate: step 5/7.</text>
</comment>
<evidence type="ECO:0000256" key="4">
    <source>
        <dbReference type="ARBA" id="ARBA00022605"/>
    </source>
</evidence>
<dbReference type="GO" id="GO:0005524">
    <property type="term" value="F:ATP binding"/>
    <property type="evidence" value="ECO:0007669"/>
    <property type="project" value="UniProtKB-UniRule"/>
</dbReference>
<dbReference type="EC" id="2.7.1.71" evidence="3 11"/>
<comment type="subcellular location">
    <subcellularLocation>
        <location evidence="11">Cytoplasm</location>
    </subcellularLocation>
</comment>